<evidence type="ECO:0000313" key="2">
    <source>
        <dbReference type="EMBL" id="SDM09064.1"/>
    </source>
</evidence>
<dbReference type="EMBL" id="FNHL01000001">
    <property type="protein sequence ID" value="SDM09064.1"/>
    <property type="molecule type" value="Genomic_DNA"/>
</dbReference>
<evidence type="ECO:0000313" key="3">
    <source>
        <dbReference type="Proteomes" id="UP000199451"/>
    </source>
</evidence>
<dbReference type="RefSeq" id="WP_089694301.1">
    <property type="nucleotide sequence ID" value="NZ_FNHL01000001.1"/>
</dbReference>
<dbReference type="GO" id="GO:0005737">
    <property type="term" value="C:cytoplasm"/>
    <property type="evidence" value="ECO:0007669"/>
    <property type="project" value="TreeGrafter"/>
</dbReference>
<proteinExistence type="predicted"/>
<dbReference type="PANTHER" id="PTHR13774">
    <property type="entry name" value="PHENAZINE BIOSYNTHESIS PROTEIN"/>
    <property type="match status" value="1"/>
</dbReference>
<reference evidence="3" key="1">
    <citation type="submission" date="2016-10" db="EMBL/GenBank/DDBJ databases">
        <authorList>
            <person name="Varghese N."/>
            <person name="Submissions S."/>
        </authorList>
    </citation>
    <scope>NUCLEOTIDE SEQUENCE [LARGE SCALE GENOMIC DNA]</scope>
    <source>
        <strain evidence="3">CGMCC 1.10119</strain>
    </source>
</reference>
<dbReference type="Proteomes" id="UP000199451">
    <property type="component" value="Unassembled WGS sequence"/>
</dbReference>
<keyword evidence="3" id="KW-1185">Reference proteome</keyword>
<accession>A0A1G9QDA1</accession>
<dbReference type="Gene3D" id="3.10.310.10">
    <property type="entry name" value="Diaminopimelate Epimerase, Chain A, domain 1"/>
    <property type="match status" value="2"/>
</dbReference>
<dbReference type="Pfam" id="PF02567">
    <property type="entry name" value="PhzC-PhzF"/>
    <property type="match status" value="1"/>
</dbReference>
<dbReference type="GO" id="GO:0016853">
    <property type="term" value="F:isomerase activity"/>
    <property type="evidence" value="ECO:0007669"/>
    <property type="project" value="UniProtKB-KW"/>
</dbReference>
<dbReference type="SUPFAM" id="SSF54506">
    <property type="entry name" value="Diaminopimelate epimerase-like"/>
    <property type="match status" value="1"/>
</dbReference>
<dbReference type="STRING" id="660521.SAMN04487949_0808"/>
<gene>
    <name evidence="2" type="ORF">SAMN04487949_0808</name>
</gene>
<evidence type="ECO:0000256" key="1">
    <source>
        <dbReference type="ARBA" id="ARBA00023235"/>
    </source>
</evidence>
<dbReference type="PANTHER" id="PTHR13774:SF39">
    <property type="entry name" value="BIOSYNTHESIS PROTEIN, PUTATIVE-RELATED"/>
    <property type="match status" value="1"/>
</dbReference>
<sequence>MDTRRALLVDAFTAEPLTGNAAGIVPDGDGLSDAQMQAIARELAVSETVFVQDPAADGDYRVRYFTPTQEVDLCGHATVALHAHLHAEGDLDAGTHAMETNVGTLDVDIADDGTVWMTQADPEVRHIDIDEARVADALDIDVAALRDVGADLPMAVATTGLPFLMVPVNFLEHLGNADPDMAAVETLTDEYDAAGIYAFTFDALDADSTLHGRMFAPGAGIPEDPVTGTASGACGAYLDHFGAFDDEFPEEMRFEQGHYVDRPGLVRVRVGDAVRVGGHAVTAFDGSLVVPDDDEEDDIIEA</sequence>
<dbReference type="PIRSF" id="PIRSF016184">
    <property type="entry name" value="PhzC_PhzF"/>
    <property type="match status" value="1"/>
</dbReference>
<dbReference type="OrthoDB" id="105902at2157"/>
<dbReference type="AlphaFoldDB" id="A0A1G9QDA1"/>
<keyword evidence="1" id="KW-0413">Isomerase</keyword>
<name>A0A1G9QDA1_9EURY</name>
<protein>
    <submittedName>
        <fullName evidence="2">Phenazine biosynthesis protein PhzF family</fullName>
    </submittedName>
</protein>
<organism evidence="2 3">
    <name type="scientific">Halogranum gelatinilyticum</name>
    <dbReference type="NCBI Taxonomy" id="660521"/>
    <lineage>
        <taxon>Archaea</taxon>
        <taxon>Methanobacteriati</taxon>
        <taxon>Methanobacteriota</taxon>
        <taxon>Stenosarchaea group</taxon>
        <taxon>Halobacteria</taxon>
        <taxon>Halobacteriales</taxon>
        <taxon>Haloferacaceae</taxon>
    </lineage>
</organism>
<dbReference type="NCBIfam" id="TIGR00654">
    <property type="entry name" value="PhzF_family"/>
    <property type="match status" value="1"/>
</dbReference>
<dbReference type="InterPro" id="IPR003719">
    <property type="entry name" value="Phenazine_PhzF-like"/>
</dbReference>